<gene>
    <name evidence="2" type="ORF">R6U77_10605</name>
</gene>
<dbReference type="Pfam" id="PF13529">
    <property type="entry name" value="Peptidase_C39_2"/>
    <property type="match status" value="1"/>
</dbReference>
<organism evidence="2 3">
    <name type="scientific">Lysinibacillus louembei</name>
    <dbReference type="NCBI Taxonomy" id="1470088"/>
    <lineage>
        <taxon>Bacteria</taxon>
        <taxon>Bacillati</taxon>
        <taxon>Bacillota</taxon>
        <taxon>Bacilli</taxon>
        <taxon>Bacillales</taxon>
        <taxon>Bacillaceae</taxon>
        <taxon>Lysinibacillus</taxon>
    </lineage>
</organism>
<name>A0ABZ0RSI7_9BACI</name>
<proteinExistence type="predicted"/>
<keyword evidence="3" id="KW-1185">Reference proteome</keyword>
<evidence type="ECO:0000313" key="3">
    <source>
        <dbReference type="Proteomes" id="UP001322664"/>
    </source>
</evidence>
<dbReference type="Proteomes" id="UP001322664">
    <property type="component" value="Chromosome"/>
</dbReference>
<reference evidence="2 3" key="1">
    <citation type="submission" date="2023-09" db="EMBL/GenBank/DDBJ databases">
        <authorList>
            <person name="Page C.A."/>
            <person name="Perez-Diaz I.M."/>
        </authorList>
    </citation>
    <scope>NUCLEOTIDE SEQUENCE [LARGE SCALE GENOMIC DNA]</scope>
    <source>
        <strain evidence="2 3">Ll15</strain>
    </source>
</reference>
<dbReference type="RefSeq" id="WP_319835645.1">
    <property type="nucleotide sequence ID" value="NZ_CP137624.1"/>
</dbReference>
<dbReference type="EMBL" id="CP137624">
    <property type="protein sequence ID" value="WPK10379.1"/>
    <property type="molecule type" value="Genomic_DNA"/>
</dbReference>
<dbReference type="Gene3D" id="3.90.70.10">
    <property type="entry name" value="Cysteine proteinases"/>
    <property type="match status" value="1"/>
</dbReference>
<protein>
    <submittedName>
        <fullName evidence="2">C39 family peptidase</fullName>
    </submittedName>
</protein>
<accession>A0ABZ0RSI7</accession>
<sequence length="169" mass="19969">MRVMLNNIEGKSQYDRSVHPNYQSSACGPTTMHVILRSFNIDKNINDLYKQLGTTKIGLFKWRLIKRLRHMLGSHFTINSCSLAEALAQLNRGNPVALKFDQYFRFQWRSKKKPLFKYHWVPLIGYERKDGELYFIIHDNGGQGRSSQIRTFRYEDQKHVLSFVKVEKK</sequence>
<feature type="domain" description="Peptidase C39-like" evidence="1">
    <location>
        <begin position="12"/>
        <end position="139"/>
    </location>
</feature>
<evidence type="ECO:0000259" key="1">
    <source>
        <dbReference type="Pfam" id="PF13529"/>
    </source>
</evidence>
<evidence type="ECO:0000313" key="2">
    <source>
        <dbReference type="EMBL" id="WPK10379.1"/>
    </source>
</evidence>
<dbReference type="InterPro" id="IPR039564">
    <property type="entry name" value="Peptidase_C39-like"/>
</dbReference>